<dbReference type="PANTHER" id="PTHR30537">
    <property type="entry name" value="HTH-TYPE TRANSCRIPTIONAL REGULATOR"/>
    <property type="match status" value="1"/>
</dbReference>
<dbReference type="EMBL" id="FUIE01000020">
    <property type="protein sequence ID" value="SJM52540.1"/>
    <property type="molecule type" value="Genomic_DNA"/>
</dbReference>
<dbReference type="CDD" id="cd08432">
    <property type="entry name" value="PBP2_GcdR_TrpI_HvrB_AmpR_like"/>
    <property type="match status" value="1"/>
</dbReference>
<dbReference type="GO" id="GO:0043565">
    <property type="term" value="F:sequence-specific DNA binding"/>
    <property type="evidence" value="ECO:0007669"/>
    <property type="project" value="TreeGrafter"/>
</dbReference>
<dbReference type="Proteomes" id="UP000195766">
    <property type="component" value="Unassembled WGS sequence"/>
</dbReference>
<dbReference type="PANTHER" id="PTHR30537:SF26">
    <property type="entry name" value="GLYCINE CLEAVAGE SYSTEM TRANSCRIPTIONAL ACTIVATOR"/>
    <property type="match status" value="1"/>
</dbReference>
<dbReference type="InterPro" id="IPR036388">
    <property type="entry name" value="WH-like_DNA-bd_sf"/>
</dbReference>
<evidence type="ECO:0000313" key="6">
    <source>
        <dbReference type="EMBL" id="SJM52540.1"/>
    </source>
</evidence>
<dbReference type="RefSeq" id="WP_087139325.1">
    <property type="nucleotide sequence ID" value="NZ_FUIE01000020.1"/>
</dbReference>
<comment type="similarity">
    <text evidence="1">Belongs to the LysR transcriptional regulatory family.</text>
</comment>
<reference evidence="6 7" key="1">
    <citation type="submission" date="2017-02" db="EMBL/GenBank/DDBJ databases">
        <authorList>
            <person name="Peterson S.W."/>
        </authorList>
    </citation>
    <scope>NUCLEOTIDE SEQUENCE [LARGE SCALE GENOMIC DNA]</scope>
    <source>
        <strain evidence="6 7">3F5N</strain>
    </source>
</reference>
<gene>
    <name evidence="6" type="ORF">FM111_03295</name>
</gene>
<evidence type="ECO:0000256" key="2">
    <source>
        <dbReference type="ARBA" id="ARBA00023015"/>
    </source>
</evidence>
<dbReference type="InterPro" id="IPR000847">
    <property type="entry name" value="LysR_HTH_N"/>
</dbReference>
<feature type="domain" description="HTH lysR-type" evidence="5">
    <location>
        <begin position="14"/>
        <end position="71"/>
    </location>
</feature>
<dbReference type="GO" id="GO:0003700">
    <property type="term" value="F:DNA-binding transcription factor activity"/>
    <property type="evidence" value="ECO:0007669"/>
    <property type="project" value="InterPro"/>
</dbReference>
<dbReference type="Pfam" id="PF00126">
    <property type="entry name" value="HTH_1"/>
    <property type="match status" value="1"/>
</dbReference>
<dbReference type="Gene3D" id="3.40.190.10">
    <property type="entry name" value="Periplasmic binding protein-like II"/>
    <property type="match status" value="2"/>
</dbReference>
<evidence type="ECO:0000256" key="1">
    <source>
        <dbReference type="ARBA" id="ARBA00009437"/>
    </source>
</evidence>
<dbReference type="InterPro" id="IPR005119">
    <property type="entry name" value="LysR_subst-bd"/>
</dbReference>
<dbReference type="SUPFAM" id="SSF46785">
    <property type="entry name" value="Winged helix' DNA-binding domain"/>
    <property type="match status" value="1"/>
</dbReference>
<dbReference type="Pfam" id="PF03466">
    <property type="entry name" value="LysR_substrate"/>
    <property type="match status" value="1"/>
</dbReference>
<organism evidence="6 7">
    <name type="scientific">Brevundimonas diminuta 3F5N</name>
    <dbReference type="NCBI Taxonomy" id="1255603"/>
    <lineage>
        <taxon>Bacteria</taxon>
        <taxon>Pseudomonadati</taxon>
        <taxon>Pseudomonadota</taxon>
        <taxon>Alphaproteobacteria</taxon>
        <taxon>Caulobacterales</taxon>
        <taxon>Caulobacteraceae</taxon>
        <taxon>Brevundimonas</taxon>
    </lineage>
</organism>
<dbReference type="GO" id="GO:0006351">
    <property type="term" value="P:DNA-templated transcription"/>
    <property type="evidence" value="ECO:0007669"/>
    <property type="project" value="TreeGrafter"/>
</dbReference>
<dbReference type="PRINTS" id="PR00039">
    <property type="entry name" value="HTHLYSR"/>
</dbReference>
<dbReference type="PROSITE" id="PS50931">
    <property type="entry name" value="HTH_LYSR"/>
    <property type="match status" value="1"/>
</dbReference>
<protein>
    <submittedName>
        <fullName evidence="6">Glycine cleavage system transcriptional activator GcvA</fullName>
    </submittedName>
</protein>
<dbReference type="OrthoDB" id="9807765at2"/>
<dbReference type="SUPFAM" id="SSF53850">
    <property type="entry name" value="Periplasmic binding protein-like II"/>
    <property type="match status" value="1"/>
</dbReference>
<keyword evidence="4" id="KW-0804">Transcription</keyword>
<keyword evidence="3" id="KW-0238">DNA-binding</keyword>
<sequence>MTRRKEPAAESRIPPLNALKAFEAAARRLNITRAAEELSVTPGAISQQIRILEEHAGAPLFHREGRQIALTELGAELYPLLRDGFDYLKRAGDLLYRPDRRHALAVSVPPSFASKWLAPRIARFAAAHPEIEVWMSADMRLADVSGGRVDVAVRYGRGDYPGVRSEKLLDADVTPVCAPSLTMGENALRRPSDLARHVLIHLRPSELEEPRPDWAAWFKARGLTNTDVQAGPRFDQTALAIEAAAHGQGVALAPYAFVAGDLASGRLVAPFADGALSTALAYYVLIKRSGASAPARAFAAWLKEEAQAAAEASVDDL</sequence>
<evidence type="ECO:0000256" key="4">
    <source>
        <dbReference type="ARBA" id="ARBA00023163"/>
    </source>
</evidence>
<proteinExistence type="inferred from homology"/>
<dbReference type="Gene3D" id="1.10.10.10">
    <property type="entry name" value="Winged helix-like DNA-binding domain superfamily/Winged helix DNA-binding domain"/>
    <property type="match status" value="1"/>
</dbReference>
<dbReference type="NCBIfam" id="NF008352">
    <property type="entry name" value="PRK11139.1"/>
    <property type="match status" value="1"/>
</dbReference>
<dbReference type="InterPro" id="IPR058163">
    <property type="entry name" value="LysR-type_TF_proteobact-type"/>
</dbReference>
<keyword evidence="2" id="KW-0805">Transcription regulation</keyword>
<dbReference type="FunFam" id="3.40.190.10:FF:000017">
    <property type="entry name" value="Glycine cleavage system transcriptional activator"/>
    <property type="match status" value="1"/>
</dbReference>
<evidence type="ECO:0000313" key="7">
    <source>
        <dbReference type="Proteomes" id="UP000195766"/>
    </source>
</evidence>
<accession>A0A1R4F993</accession>
<evidence type="ECO:0000256" key="3">
    <source>
        <dbReference type="ARBA" id="ARBA00023125"/>
    </source>
</evidence>
<dbReference type="InterPro" id="IPR036390">
    <property type="entry name" value="WH_DNA-bd_sf"/>
</dbReference>
<evidence type="ECO:0000259" key="5">
    <source>
        <dbReference type="PROSITE" id="PS50931"/>
    </source>
</evidence>
<dbReference type="AlphaFoldDB" id="A0A1R4F993"/>
<name>A0A1R4F993_BREDI</name>